<protein>
    <recommendedName>
        <fullName evidence="3">Lipoprotein</fullName>
    </recommendedName>
</protein>
<dbReference type="EMBL" id="VSKN01000005">
    <property type="protein sequence ID" value="TYC14761.1"/>
    <property type="molecule type" value="Genomic_DNA"/>
</dbReference>
<evidence type="ECO:0008006" key="3">
    <source>
        <dbReference type="Google" id="ProtNLM"/>
    </source>
</evidence>
<comment type="caution">
    <text evidence="1">The sequence shown here is derived from an EMBL/GenBank/DDBJ whole genome shotgun (WGS) entry which is preliminary data.</text>
</comment>
<proteinExistence type="predicted"/>
<dbReference type="RefSeq" id="WP_148380628.1">
    <property type="nucleotide sequence ID" value="NZ_VSKN01000005.1"/>
</dbReference>
<keyword evidence="2" id="KW-1185">Reference proteome</keyword>
<sequence length="186" mass="21512">MRKTLFIILTIFFIQSCAPGEEQQMISVGNKYTLSIPSFLTQVYNLNDDASLQYQHSWKEFYVIAIDESKEEMRKALIENNLTDTYKNNIEGYSKLIMGVFKEGLSNSYQSKLIDTTINKMPAKLTTLSGTVEGIDVFYSIGIYEGKDSFYQVLAWTHKSKQHSYKNKMNKILYSLKDLKQTEYAQ</sequence>
<dbReference type="PROSITE" id="PS51257">
    <property type="entry name" value="PROKAR_LIPOPROTEIN"/>
    <property type="match status" value="1"/>
</dbReference>
<organism evidence="1 2">
    <name type="scientific">Bizionia gelidisalsuginis</name>
    <dbReference type="NCBI Taxonomy" id="291188"/>
    <lineage>
        <taxon>Bacteria</taxon>
        <taxon>Pseudomonadati</taxon>
        <taxon>Bacteroidota</taxon>
        <taxon>Flavobacteriia</taxon>
        <taxon>Flavobacteriales</taxon>
        <taxon>Flavobacteriaceae</taxon>
        <taxon>Bizionia</taxon>
    </lineage>
</organism>
<evidence type="ECO:0000313" key="1">
    <source>
        <dbReference type="EMBL" id="TYC14761.1"/>
    </source>
</evidence>
<gene>
    <name evidence="1" type="ORF">ES677_05115</name>
</gene>
<evidence type="ECO:0000313" key="2">
    <source>
        <dbReference type="Proteomes" id="UP000323621"/>
    </source>
</evidence>
<reference evidence="1 2" key="1">
    <citation type="submission" date="2019-08" db="EMBL/GenBank/DDBJ databases">
        <title>Genomes of Antarctic Bizionia species.</title>
        <authorList>
            <person name="Bowman J.P."/>
        </authorList>
    </citation>
    <scope>NUCLEOTIDE SEQUENCE [LARGE SCALE GENOMIC DNA]</scope>
    <source>
        <strain evidence="1 2">IC164</strain>
    </source>
</reference>
<name>A0ABY3MBQ9_9FLAO</name>
<dbReference type="Proteomes" id="UP000323621">
    <property type="component" value="Unassembled WGS sequence"/>
</dbReference>
<accession>A0ABY3MBQ9</accession>